<dbReference type="OrthoDB" id="246387at2"/>
<comment type="caution">
    <text evidence="6">The sequence shown here is derived from an EMBL/GenBank/DDBJ whole genome shotgun (WGS) entry which is preliminary data.</text>
</comment>
<keyword evidence="2" id="KW-0964">Secreted</keyword>
<evidence type="ECO:0000256" key="1">
    <source>
        <dbReference type="ARBA" id="ARBA00004613"/>
    </source>
</evidence>
<evidence type="ECO:0000259" key="5">
    <source>
        <dbReference type="PROSITE" id="PS50268"/>
    </source>
</evidence>
<evidence type="ECO:0000313" key="6">
    <source>
        <dbReference type="EMBL" id="TQV70510.1"/>
    </source>
</evidence>
<dbReference type="Gene3D" id="3.20.20.80">
    <property type="entry name" value="Glycosidases"/>
    <property type="match status" value="1"/>
</dbReference>
<evidence type="ECO:0000313" key="7">
    <source>
        <dbReference type="Proteomes" id="UP000319732"/>
    </source>
</evidence>
<keyword evidence="4" id="KW-0812">Transmembrane</keyword>
<name>A0A545SZX6_9GAMM</name>
<evidence type="ECO:0000256" key="2">
    <source>
        <dbReference type="ARBA" id="ARBA00022525"/>
    </source>
</evidence>
<dbReference type="InterPro" id="IPR013783">
    <property type="entry name" value="Ig-like_fold"/>
</dbReference>
<feature type="domain" description="Cadherin" evidence="5">
    <location>
        <begin position="685"/>
        <end position="733"/>
    </location>
</feature>
<dbReference type="GO" id="GO:0007156">
    <property type="term" value="P:homophilic cell adhesion via plasma membrane adhesion molecules"/>
    <property type="evidence" value="ECO:0007669"/>
    <property type="project" value="InterPro"/>
</dbReference>
<gene>
    <name evidence="6" type="ORF">FKG94_21035</name>
</gene>
<comment type="subcellular location">
    <subcellularLocation>
        <location evidence="1">Secreted</location>
    </subcellularLocation>
</comment>
<dbReference type="AlphaFoldDB" id="A0A545SZX6"/>
<dbReference type="InterPro" id="IPR032260">
    <property type="entry name" value="DUF5060"/>
</dbReference>
<dbReference type="GO" id="GO:0005509">
    <property type="term" value="F:calcium ion binding"/>
    <property type="evidence" value="ECO:0007669"/>
    <property type="project" value="InterPro"/>
</dbReference>
<dbReference type="Gene3D" id="2.60.40.10">
    <property type="entry name" value="Immunoglobulins"/>
    <property type="match status" value="3"/>
</dbReference>
<evidence type="ECO:0000256" key="3">
    <source>
        <dbReference type="ARBA" id="ARBA00022729"/>
    </source>
</evidence>
<dbReference type="NCBIfam" id="NF033679">
    <property type="entry name" value="DNRLRE_dom"/>
    <property type="match status" value="1"/>
</dbReference>
<dbReference type="InterPro" id="IPR055372">
    <property type="entry name" value="CBM96"/>
</dbReference>
<feature type="transmembrane region" description="Helical" evidence="4">
    <location>
        <begin position="26"/>
        <end position="47"/>
    </location>
</feature>
<proteinExistence type="predicted"/>
<keyword evidence="4" id="KW-1133">Transmembrane helix</keyword>
<keyword evidence="4" id="KW-0472">Membrane</keyword>
<dbReference type="Pfam" id="PF24517">
    <property type="entry name" value="CBM96"/>
    <property type="match status" value="1"/>
</dbReference>
<dbReference type="Pfam" id="PF16586">
    <property type="entry name" value="DUF5060"/>
    <property type="match status" value="1"/>
</dbReference>
<dbReference type="InterPro" id="IPR002126">
    <property type="entry name" value="Cadherin-like_dom"/>
</dbReference>
<protein>
    <submittedName>
        <fullName evidence="6">DUF5060 domain-containing protein</fullName>
    </submittedName>
</protein>
<organism evidence="6 7">
    <name type="scientific">Exilibacterium tricleocarpae</name>
    <dbReference type="NCBI Taxonomy" id="2591008"/>
    <lineage>
        <taxon>Bacteria</taxon>
        <taxon>Pseudomonadati</taxon>
        <taxon>Pseudomonadota</taxon>
        <taxon>Gammaproteobacteria</taxon>
        <taxon>Cellvibrionales</taxon>
        <taxon>Cellvibrionaceae</taxon>
        <taxon>Exilibacterium</taxon>
    </lineage>
</organism>
<keyword evidence="7" id="KW-1185">Reference proteome</keyword>
<accession>A0A545SZX6</accession>
<dbReference type="Pfam" id="PF17957">
    <property type="entry name" value="Big_7"/>
    <property type="match status" value="2"/>
</dbReference>
<evidence type="ECO:0000256" key="4">
    <source>
        <dbReference type="SAM" id="Phobius"/>
    </source>
</evidence>
<dbReference type="Proteomes" id="UP000319732">
    <property type="component" value="Unassembled WGS sequence"/>
</dbReference>
<dbReference type="EMBL" id="VHSG01000024">
    <property type="protein sequence ID" value="TQV70510.1"/>
    <property type="molecule type" value="Genomic_DNA"/>
</dbReference>
<dbReference type="PROSITE" id="PS50268">
    <property type="entry name" value="CADHERIN_2"/>
    <property type="match status" value="1"/>
</dbReference>
<sequence>MKMLSLDNCYLLTSKTDTRRHDKRPWAWLLWLVFFPGLCHFSFAGVVSGELTQWHPVTVSFNGPAASETDNNPNPFLDYRLQVTFTGPSGQRYNVPGFFDGNGNGGGSGNVWRVRFSPDEAGNWNYAATLRSGTNVAVELAPNAGSAASLGGATGSFAVAGRDPGAPGFLKWGRLEYVNKHYLKFRDGDYWIKGGVDSPENFLGYKGFDNTVNQSGGVNTAGLENGLHRYLPHVDDWNPGDPDFTSADTGFDSRGIIGALNYLSSENVNSIYFLPMNLGGDGRETYPFVGPGNNNFDKAHYDISKLSQWNQVLNHAQEKGIALHFVLAETESGNENWFDNGNLGVQRKLYYRELIARFSYLLAIKWNLSEETDFSDNNLRAFADYIGALDWANHQITFHTHPNRLNQYDPHLGDTRFDTTSIQYNPNNANDFVETMRNRSRNNGRIWVIDMDENNPASEGLTDTNANDLRKRTLYDVYFSGGNIEWYFGYHSLPLGGDVRTENFRTRQAMYRYMWYARRFMQEQLPFWDMQPNDGLLSGESGAFGGGQVFHKAGEVYAVYLPDASPSGTINLASGSYTKRWYNPRNGQFQGGATIVGGGAHALGSPPNSADQDWVVLLRAEGGGGNESPTAVFLSPSAGEVFSVGDSIQVEVEAEDADGSIANVRLFLNDTLVRQENFDPYRWNDRDQDTALQNLAAGSYELKAVATDNDGASTEAIITITVEDPNANNAPSVSFTEPANGQTIGVGDSLVVTVAAADTDGAVANVRLFINDAFVRQENIDPYRWNDRNQDPQLQNLAAGSYELKAIATDDLGKSSETSVTVNASDNGGEPVTLSFTPTNDAYLQNGTPFNSNELRVEHNRRTAYLKFDVSGISGTVTDVKLELQVSTDPGNGNIAVFRGQSNNWSESTLSTATAPAAGAEVGNRNGTWSSGVSYTLEIDSLVSANGVVSLVLDMDAGGNDVAFSAREGAAQPRLIVTYTP</sequence>
<dbReference type="GO" id="GO:0016020">
    <property type="term" value="C:membrane"/>
    <property type="evidence" value="ECO:0007669"/>
    <property type="project" value="InterPro"/>
</dbReference>
<keyword evidence="3" id="KW-0732">Signal</keyword>
<reference evidence="6 7" key="1">
    <citation type="submission" date="2019-06" db="EMBL/GenBank/DDBJ databases">
        <title>Whole genome sequence for Cellvibrionaceae sp. R142.</title>
        <authorList>
            <person name="Wang G."/>
        </authorList>
    </citation>
    <scope>NUCLEOTIDE SEQUENCE [LARGE SCALE GENOMIC DNA]</scope>
    <source>
        <strain evidence="6 7">R142</strain>
    </source>
</reference>
<dbReference type="RefSeq" id="WP_142928919.1">
    <property type="nucleotide sequence ID" value="NZ_ML660102.1"/>
</dbReference>
<dbReference type="GO" id="GO:0005576">
    <property type="term" value="C:extracellular region"/>
    <property type="evidence" value="ECO:0007669"/>
    <property type="project" value="UniProtKB-SubCell"/>
</dbReference>